<dbReference type="AlphaFoldDB" id="A0A6G1CMR1"/>
<dbReference type="Proteomes" id="UP000479710">
    <property type="component" value="Unassembled WGS sequence"/>
</dbReference>
<evidence type="ECO:0000256" key="1">
    <source>
        <dbReference type="SAM" id="MobiDB-lite"/>
    </source>
</evidence>
<proteinExistence type="predicted"/>
<organism evidence="2 3">
    <name type="scientific">Oryza meyeriana var. granulata</name>
    <dbReference type="NCBI Taxonomy" id="110450"/>
    <lineage>
        <taxon>Eukaryota</taxon>
        <taxon>Viridiplantae</taxon>
        <taxon>Streptophyta</taxon>
        <taxon>Embryophyta</taxon>
        <taxon>Tracheophyta</taxon>
        <taxon>Spermatophyta</taxon>
        <taxon>Magnoliopsida</taxon>
        <taxon>Liliopsida</taxon>
        <taxon>Poales</taxon>
        <taxon>Poaceae</taxon>
        <taxon>BOP clade</taxon>
        <taxon>Oryzoideae</taxon>
        <taxon>Oryzeae</taxon>
        <taxon>Oryzinae</taxon>
        <taxon>Oryza</taxon>
        <taxon>Oryza meyeriana</taxon>
    </lineage>
</organism>
<feature type="region of interest" description="Disordered" evidence="1">
    <location>
        <begin position="86"/>
        <end position="110"/>
    </location>
</feature>
<dbReference type="EMBL" id="SPHZ02000008">
    <property type="protein sequence ID" value="KAF0901426.1"/>
    <property type="molecule type" value="Genomic_DNA"/>
</dbReference>
<comment type="caution">
    <text evidence="2">The sequence shown here is derived from an EMBL/GenBank/DDBJ whole genome shotgun (WGS) entry which is preliminary data.</text>
</comment>
<accession>A0A6G1CMR1</accession>
<keyword evidence="3" id="KW-1185">Reference proteome</keyword>
<feature type="region of interest" description="Disordered" evidence="1">
    <location>
        <begin position="125"/>
        <end position="161"/>
    </location>
</feature>
<evidence type="ECO:0000313" key="2">
    <source>
        <dbReference type="EMBL" id="KAF0901426.1"/>
    </source>
</evidence>
<feature type="compositionally biased region" description="Basic and acidic residues" evidence="1">
    <location>
        <begin position="127"/>
        <end position="139"/>
    </location>
</feature>
<gene>
    <name evidence="2" type="ORF">E2562_000307</name>
</gene>
<name>A0A6G1CMR1_9ORYZ</name>
<evidence type="ECO:0000313" key="3">
    <source>
        <dbReference type="Proteomes" id="UP000479710"/>
    </source>
</evidence>
<protein>
    <submittedName>
        <fullName evidence="2">Uncharacterized protein</fullName>
    </submittedName>
</protein>
<reference evidence="2 3" key="1">
    <citation type="submission" date="2019-11" db="EMBL/GenBank/DDBJ databases">
        <title>Whole genome sequence of Oryza granulata.</title>
        <authorList>
            <person name="Li W."/>
        </authorList>
    </citation>
    <scope>NUCLEOTIDE SEQUENCE [LARGE SCALE GENOMIC DNA]</scope>
    <source>
        <strain evidence="3">cv. Menghai</strain>
        <tissue evidence="2">Leaf</tissue>
    </source>
</reference>
<sequence length="161" mass="17006">MQGHGDGFRVQAVDVQEELLGAGKVRVEEELVSGAATADVAGPIGEVDVQEELLGAGKVRVEEELVSGAATADVAGPIGEMFNAMPNTDVWRPNHRPSCPGAKGGQGRAPMLPFSIDGFRVIGHRQVTKDRRPCPRERGSSPGLPFTLPPFRAAQNPTSNT</sequence>